<dbReference type="RefSeq" id="WP_415865821.1">
    <property type="nucleotide sequence ID" value="NZ_CP134537.1"/>
</dbReference>
<keyword evidence="1" id="KW-0812">Transmembrane</keyword>
<dbReference type="Proteomes" id="UP001302806">
    <property type="component" value="Chromosome"/>
</dbReference>
<evidence type="ECO:0000313" key="3">
    <source>
        <dbReference type="Proteomes" id="UP001302806"/>
    </source>
</evidence>
<feature type="transmembrane region" description="Helical" evidence="1">
    <location>
        <begin position="7"/>
        <end position="27"/>
    </location>
</feature>
<protein>
    <recommendedName>
        <fullName evidence="4">DUF3185 domain-containing protein</fullName>
    </recommendedName>
</protein>
<feature type="transmembrane region" description="Helical" evidence="1">
    <location>
        <begin position="47"/>
        <end position="68"/>
    </location>
</feature>
<evidence type="ECO:0000256" key="1">
    <source>
        <dbReference type="SAM" id="Phobius"/>
    </source>
</evidence>
<accession>A0ABY9XTN6</accession>
<organism evidence="2 3">
    <name type="scientific">Thalassobellus suaedae</name>
    <dbReference type="NCBI Taxonomy" id="3074124"/>
    <lineage>
        <taxon>Bacteria</taxon>
        <taxon>Pseudomonadati</taxon>
        <taxon>Bacteroidota</taxon>
        <taxon>Flavobacteriia</taxon>
        <taxon>Flavobacteriales</taxon>
        <taxon>Flavobacteriaceae</taxon>
        <taxon>Thalassobellus</taxon>
    </lineage>
</organism>
<dbReference type="EMBL" id="CP134537">
    <property type="protein sequence ID" value="WNH09327.1"/>
    <property type="molecule type" value="Genomic_DNA"/>
</dbReference>
<reference evidence="2 3" key="1">
    <citation type="submission" date="2023-09" db="EMBL/GenBank/DDBJ databases">
        <title>Thalassobella suaedae gen. nov., sp. nov., a marine bacterium of the family Flavobacteriaceae isolated from a halophyte Suaeda japonica.</title>
        <authorList>
            <person name="Lee S.Y."/>
            <person name="Hwang C.Y."/>
        </authorList>
    </citation>
    <scope>NUCLEOTIDE SEQUENCE [LARGE SCALE GENOMIC DNA]</scope>
    <source>
        <strain evidence="2 3">HL-DH14</strain>
    </source>
</reference>
<gene>
    <name evidence="2" type="ORF">RHP51_00840</name>
</gene>
<keyword evidence="1" id="KW-0472">Membrane</keyword>
<proteinExistence type="predicted"/>
<sequence length="70" mass="7473">MNKMIKTILTIVGVGLIAYGIYTMIVPETVLSIGDLDIGKVHDNDNSYISIGLGLSALIISIVGEKILKI</sequence>
<name>A0ABY9XTN6_9FLAO</name>
<evidence type="ECO:0000313" key="2">
    <source>
        <dbReference type="EMBL" id="WNH09327.1"/>
    </source>
</evidence>
<keyword evidence="1" id="KW-1133">Transmembrane helix</keyword>
<evidence type="ECO:0008006" key="4">
    <source>
        <dbReference type="Google" id="ProtNLM"/>
    </source>
</evidence>